<dbReference type="PANTHER" id="PTHR33639">
    <property type="entry name" value="THIOL-DISULFIDE OXIDOREDUCTASE DCC"/>
    <property type="match status" value="1"/>
</dbReference>
<evidence type="ECO:0000313" key="2">
    <source>
        <dbReference type="Proteomes" id="UP000276443"/>
    </source>
</evidence>
<dbReference type="PANTHER" id="PTHR33639:SF2">
    <property type="entry name" value="DUF393 DOMAIN-CONTAINING PROTEIN"/>
    <property type="match status" value="1"/>
</dbReference>
<dbReference type="Proteomes" id="UP000276443">
    <property type="component" value="Unassembled WGS sequence"/>
</dbReference>
<dbReference type="AlphaFoldDB" id="A0A3N5BRB3"/>
<dbReference type="RefSeq" id="WP_124222517.1">
    <property type="nucleotide sequence ID" value="NZ_RKRF01000010.1"/>
</dbReference>
<dbReference type="GO" id="GO:0015035">
    <property type="term" value="F:protein-disulfide reductase activity"/>
    <property type="evidence" value="ECO:0007669"/>
    <property type="project" value="InterPro"/>
</dbReference>
<sequence length="130" mass="15280">MKKTVLFDGECNLCNGIVQFILKRDYNKQFQFASLQGNVGQSLIEKHELPGDLSTFILLKNDKVLTKSTAALHVFKDLKGLWKFLFTFIIIPKFLRDPVYNVIANNRYKWFGKQDHCMMPKPEYKERFLD</sequence>
<organism evidence="1 2">
    <name type="scientific">Aquisalibacillus elongatus</name>
    <dbReference type="NCBI Taxonomy" id="485577"/>
    <lineage>
        <taxon>Bacteria</taxon>
        <taxon>Bacillati</taxon>
        <taxon>Bacillota</taxon>
        <taxon>Bacilli</taxon>
        <taxon>Bacillales</taxon>
        <taxon>Bacillaceae</taxon>
        <taxon>Aquisalibacillus</taxon>
    </lineage>
</organism>
<comment type="caution">
    <text evidence="1">The sequence shown here is derived from an EMBL/GenBank/DDBJ whole genome shotgun (WGS) entry which is preliminary data.</text>
</comment>
<keyword evidence="2" id="KW-1185">Reference proteome</keyword>
<dbReference type="InterPro" id="IPR007263">
    <property type="entry name" value="DCC1-like"/>
</dbReference>
<dbReference type="OrthoDB" id="9785438at2"/>
<name>A0A3N5BRB3_9BACI</name>
<reference evidence="1 2" key="1">
    <citation type="submission" date="2018-11" db="EMBL/GenBank/DDBJ databases">
        <title>Genomic Encyclopedia of Type Strains, Phase IV (KMG-IV): sequencing the most valuable type-strain genomes for metagenomic binning, comparative biology and taxonomic classification.</title>
        <authorList>
            <person name="Goeker M."/>
        </authorList>
    </citation>
    <scope>NUCLEOTIDE SEQUENCE [LARGE SCALE GENOMIC DNA]</scope>
    <source>
        <strain evidence="1 2">DSM 18090</strain>
    </source>
</reference>
<evidence type="ECO:0000313" key="1">
    <source>
        <dbReference type="EMBL" id="RPF52258.1"/>
    </source>
</evidence>
<accession>A0A3N5BRB3</accession>
<protein>
    <submittedName>
        <fullName evidence="1">Putative DCC family thiol-disulfide oxidoreductase YuxK</fullName>
    </submittedName>
</protein>
<dbReference type="Pfam" id="PF04134">
    <property type="entry name" value="DCC1-like"/>
    <property type="match status" value="1"/>
</dbReference>
<dbReference type="InterPro" id="IPR052927">
    <property type="entry name" value="DCC_oxidoreductase"/>
</dbReference>
<dbReference type="EMBL" id="RKRF01000010">
    <property type="protein sequence ID" value="RPF52258.1"/>
    <property type="molecule type" value="Genomic_DNA"/>
</dbReference>
<gene>
    <name evidence="1" type="ORF">EDC24_2251</name>
</gene>
<proteinExistence type="predicted"/>